<evidence type="ECO:0000313" key="4">
    <source>
        <dbReference type="Proteomes" id="UP001235744"/>
    </source>
</evidence>
<dbReference type="EMBL" id="CP120988">
    <property type="protein sequence ID" value="WLQ55131.1"/>
    <property type="molecule type" value="Genomic_DNA"/>
</dbReference>
<accession>A0ABY9IIT2</accession>
<keyword evidence="4" id="KW-1185">Reference proteome</keyword>
<feature type="transmembrane region" description="Helical" evidence="2">
    <location>
        <begin position="77"/>
        <end position="94"/>
    </location>
</feature>
<dbReference type="RefSeq" id="WP_306105989.1">
    <property type="nucleotide sequence ID" value="NZ_CP120988.1"/>
</dbReference>
<gene>
    <name evidence="3" type="ORF">P8A19_06620</name>
</gene>
<evidence type="ECO:0008006" key="5">
    <source>
        <dbReference type="Google" id="ProtNLM"/>
    </source>
</evidence>
<proteinExistence type="predicted"/>
<organism evidence="3 4">
    <name type="scientific">Streptomyces poriferorum</name>
    <dbReference type="NCBI Taxonomy" id="2798799"/>
    <lineage>
        <taxon>Bacteria</taxon>
        <taxon>Bacillati</taxon>
        <taxon>Actinomycetota</taxon>
        <taxon>Actinomycetes</taxon>
        <taxon>Kitasatosporales</taxon>
        <taxon>Streptomycetaceae</taxon>
        <taxon>Streptomyces</taxon>
    </lineage>
</organism>
<evidence type="ECO:0000313" key="3">
    <source>
        <dbReference type="EMBL" id="WLQ55131.1"/>
    </source>
</evidence>
<sequence>MSDLDYPVSLAVEDFVPVLLTACAAARLVAPAARTGRAGRHLAASATVLIAAGGLSKAGWKLIVALDGPDIQPLNKALFPLLSAGFLLLALALLRFGLPGAPESRGGAPSGGRLPWVFAGLWAVVAGASAAFASTAPVMALTIAAVTVCAVRLILLARAAGDTLAASAAGFWLLGMYVLGPLASRPDQSVALQWVEQSCNTLTQAAAVLAAWRLVPVLSAGASTPADPGTPPSTPDTRTVTS</sequence>
<feature type="transmembrane region" description="Helical" evidence="2">
    <location>
        <begin position="6"/>
        <end position="30"/>
    </location>
</feature>
<feature type="transmembrane region" description="Helical" evidence="2">
    <location>
        <begin position="114"/>
        <end position="132"/>
    </location>
</feature>
<evidence type="ECO:0000256" key="1">
    <source>
        <dbReference type="SAM" id="MobiDB-lite"/>
    </source>
</evidence>
<feature type="region of interest" description="Disordered" evidence="1">
    <location>
        <begin position="222"/>
        <end position="242"/>
    </location>
</feature>
<keyword evidence="2" id="KW-0812">Transmembrane</keyword>
<dbReference type="Proteomes" id="UP001235744">
    <property type="component" value="Chromosome"/>
</dbReference>
<feature type="transmembrane region" description="Helical" evidence="2">
    <location>
        <begin position="164"/>
        <end position="183"/>
    </location>
</feature>
<name>A0ABY9IIT2_9ACTN</name>
<reference evidence="3 4" key="1">
    <citation type="submission" date="2023-03" db="EMBL/GenBank/DDBJ databases">
        <title>Isolation and description of six Streptomyces strains from soil environments, able to metabolize different microbial glucans.</title>
        <authorList>
            <person name="Widen T."/>
            <person name="Larsbrink J."/>
        </authorList>
    </citation>
    <scope>NUCLEOTIDE SEQUENCE [LARGE SCALE GENOMIC DNA]</scope>
    <source>
        <strain evidence="3 4">Alt2</strain>
    </source>
</reference>
<evidence type="ECO:0000256" key="2">
    <source>
        <dbReference type="SAM" id="Phobius"/>
    </source>
</evidence>
<keyword evidence="2" id="KW-0472">Membrane</keyword>
<feature type="transmembrane region" description="Helical" evidence="2">
    <location>
        <begin position="138"/>
        <end position="157"/>
    </location>
</feature>
<protein>
    <recommendedName>
        <fullName evidence="5">Integral membrane protein</fullName>
    </recommendedName>
</protein>
<keyword evidence="2" id="KW-1133">Transmembrane helix</keyword>
<feature type="transmembrane region" description="Helical" evidence="2">
    <location>
        <begin position="42"/>
        <end position="65"/>
    </location>
</feature>